<evidence type="ECO:0000259" key="7">
    <source>
        <dbReference type="Pfam" id="PF18102"/>
    </source>
</evidence>
<dbReference type="Gene3D" id="3.30.390.130">
    <property type="match status" value="1"/>
</dbReference>
<dbReference type="EC" id="2.3.2.27" evidence="5"/>
<comment type="subcellular location">
    <subcellularLocation>
        <location evidence="5">Cytoplasm</location>
    </subcellularLocation>
</comment>
<dbReference type="InterPro" id="IPR039396">
    <property type="entry name" value="Deltex_C"/>
</dbReference>
<comment type="similarity">
    <text evidence="5">Belongs to the Deltex family.</text>
</comment>
<keyword evidence="9" id="KW-1185">Reference proteome</keyword>
<keyword evidence="4 5" id="KW-0479">Metal-binding</keyword>
<dbReference type="EMBL" id="CP111018">
    <property type="protein sequence ID" value="WAR10775.1"/>
    <property type="molecule type" value="Genomic_DNA"/>
</dbReference>
<protein>
    <recommendedName>
        <fullName evidence="5">E3 ubiquitin-protein ligase</fullName>
        <ecNumber evidence="5">2.3.2.27</ecNumber>
    </recommendedName>
</protein>
<evidence type="ECO:0000256" key="2">
    <source>
        <dbReference type="ARBA" id="ARBA00004906"/>
    </source>
</evidence>
<feature type="domain" description="Deltex C-terminal" evidence="7">
    <location>
        <begin position="276"/>
        <end position="370"/>
    </location>
</feature>
<feature type="coiled-coil region" evidence="6">
    <location>
        <begin position="100"/>
        <end position="152"/>
    </location>
</feature>
<dbReference type="CDD" id="cd19756">
    <property type="entry name" value="Bbox2"/>
    <property type="match status" value="1"/>
</dbReference>
<evidence type="ECO:0000313" key="8">
    <source>
        <dbReference type="EMBL" id="WAR10775.1"/>
    </source>
</evidence>
<organism evidence="8 9">
    <name type="scientific">Mya arenaria</name>
    <name type="common">Soft-shell clam</name>
    <dbReference type="NCBI Taxonomy" id="6604"/>
    <lineage>
        <taxon>Eukaryota</taxon>
        <taxon>Metazoa</taxon>
        <taxon>Spiralia</taxon>
        <taxon>Lophotrochozoa</taxon>
        <taxon>Mollusca</taxon>
        <taxon>Bivalvia</taxon>
        <taxon>Autobranchia</taxon>
        <taxon>Heteroconchia</taxon>
        <taxon>Euheterodonta</taxon>
        <taxon>Imparidentia</taxon>
        <taxon>Neoheterodontei</taxon>
        <taxon>Myida</taxon>
        <taxon>Myoidea</taxon>
        <taxon>Myidae</taxon>
        <taxon>Mya</taxon>
    </lineage>
</organism>
<reference evidence="8" key="1">
    <citation type="submission" date="2022-11" db="EMBL/GenBank/DDBJ databases">
        <title>Centuries of genome instability and evolution in soft-shell clam transmissible cancer (bioRxiv).</title>
        <authorList>
            <person name="Hart S.F.M."/>
            <person name="Yonemitsu M.A."/>
            <person name="Giersch R.M."/>
            <person name="Beal B.F."/>
            <person name="Arriagada G."/>
            <person name="Davis B.W."/>
            <person name="Ostrander E.A."/>
            <person name="Goff S.P."/>
            <person name="Metzger M.J."/>
        </authorList>
    </citation>
    <scope>NUCLEOTIDE SEQUENCE</scope>
    <source>
        <strain evidence="8">MELC-2E11</strain>
        <tissue evidence="8">Siphon/mantle</tissue>
    </source>
</reference>
<proteinExistence type="inferred from homology"/>
<evidence type="ECO:0000256" key="1">
    <source>
        <dbReference type="ARBA" id="ARBA00000900"/>
    </source>
</evidence>
<name>A0ABY7ELB1_MYAAR</name>
<comment type="catalytic activity">
    <reaction evidence="1 5">
        <text>S-ubiquitinyl-[E2 ubiquitin-conjugating enzyme]-L-cysteine + [acceptor protein]-L-lysine = [E2 ubiquitin-conjugating enzyme]-L-cysteine + N(6)-ubiquitinyl-[acceptor protein]-L-lysine.</text>
        <dbReference type="EC" id="2.3.2.27"/>
    </reaction>
</comment>
<evidence type="ECO:0000313" key="9">
    <source>
        <dbReference type="Proteomes" id="UP001164746"/>
    </source>
</evidence>
<feature type="non-terminal residue" evidence="8">
    <location>
        <position position="387"/>
    </location>
</feature>
<keyword evidence="6" id="KW-0175">Coiled coil</keyword>
<evidence type="ECO:0000256" key="5">
    <source>
        <dbReference type="RuleBase" id="RU367105"/>
    </source>
</evidence>
<evidence type="ECO:0000256" key="3">
    <source>
        <dbReference type="ARBA" id="ARBA00022679"/>
    </source>
</evidence>
<evidence type="ECO:0000256" key="4">
    <source>
        <dbReference type="ARBA" id="ARBA00022723"/>
    </source>
</evidence>
<keyword evidence="5" id="KW-0963">Cytoplasm</keyword>
<keyword evidence="5" id="KW-0863">Zinc-finger</keyword>
<sequence>GFCKTCGYIGKACLGIHKKGRAFQSHIINIHEEGEEKTKVIMRDITEECCKEHPKEKAIFLCKAHDCMICGRCLHSGHLSCGKQVVDLLQEAGTIDNDKVNNMKQALNELKNDSLRLKEESRLKNETNEVQAEKCYKELDSLETRLKRSVEDIIRNVRNETCKYQDENIEAFSCIAAVCDENVVWADEEEKQIEELVTNSFTGHLCLRSKAFNKAVSGPKLKMKENEHKQTFKIFCLKENEIALKCLFEDMRDVCHIQEEVDGSDDGSAVTHDVGNATSAIQKEEHPSPGQFYEEIQETGFIPDNPRGRKICRMLKIAFKRRLVFTIRDEGVITWNDIHHKTDRRPNSQFGYPDPKYLDRVTEDLALNGITENDIQKDDMLQGTLIV</sequence>
<accession>A0ABY7ELB1</accession>
<evidence type="ECO:0000256" key="6">
    <source>
        <dbReference type="SAM" id="Coils"/>
    </source>
</evidence>
<dbReference type="InterPro" id="IPR039398">
    <property type="entry name" value="Deltex_fam"/>
</dbReference>
<gene>
    <name evidence="8" type="ORF">MAR_035851</name>
</gene>
<dbReference type="InterPro" id="IPR039399">
    <property type="entry name" value="Deltex_C_sf"/>
</dbReference>
<dbReference type="Pfam" id="PF18102">
    <property type="entry name" value="DTC"/>
    <property type="match status" value="1"/>
</dbReference>
<keyword evidence="3 5" id="KW-0808">Transferase</keyword>
<dbReference type="PANTHER" id="PTHR12622">
    <property type="entry name" value="DELTEX-RELATED"/>
    <property type="match status" value="1"/>
</dbReference>
<keyword evidence="5" id="KW-0862">Zinc</keyword>
<comment type="pathway">
    <text evidence="2 5">Protein modification; protein ubiquitination.</text>
</comment>
<dbReference type="Proteomes" id="UP001164746">
    <property type="component" value="Chromosome 7"/>
</dbReference>